<evidence type="ECO:0008006" key="4">
    <source>
        <dbReference type="Google" id="ProtNLM"/>
    </source>
</evidence>
<dbReference type="Proteomes" id="UP001206067">
    <property type="component" value="Unassembled WGS sequence"/>
</dbReference>
<accession>A0ABT1XP01</accession>
<dbReference type="EMBL" id="JANKHH010000003">
    <property type="protein sequence ID" value="MCR2833390.1"/>
    <property type="molecule type" value="Genomic_DNA"/>
</dbReference>
<keyword evidence="3" id="KW-1185">Reference proteome</keyword>
<name>A0ABT1XP01_9SPHN</name>
<feature type="signal peptide" evidence="1">
    <location>
        <begin position="1"/>
        <end position="20"/>
    </location>
</feature>
<feature type="chain" id="PRO_5046900521" description="Lipoprotein" evidence="1">
    <location>
        <begin position="21"/>
        <end position="168"/>
    </location>
</feature>
<gene>
    <name evidence="2" type="ORF">NSO95_05495</name>
</gene>
<sequence length="168" mass="17426">MSRRLLLIAALPLAACGQQASEQAPTEVAATPAPAAAAPQAETAQGAWSLKDEGILTAVTFAGADSEPRLTLRCDRVNKQVIVEMAGTVQPGEEYSIIAGGQRFILPMVAAPSELPTMTAQVSPQQPILGSMAAAGTSFTLVGPTLDKLLDFPATPDIRRVIDVCSTV</sequence>
<evidence type="ECO:0000256" key="1">
    <source>
        <dbReference type="SAM" id="SignalP"/>
    </source>
</evidence>
<comment type="caution">
    <text evidence="2">The sequence shown here is derived from an EMBL/GenBank/DDBJ whole genome shotgun (WGS) entry which is preliminary data.</text>
</comment>
<reference evidence="2 3" key="1">
    <citation type="submission" date="2022-08" db="EMBL/GenBank/DDBJ databases">
        <title>Polyphasic taxonomy analysis of Qipengyuania sp.RS5-5.</title>
        <authorList>
            <person name="Xamxidin M."/>
            <person name="Wu M."/>
        </authorList>
    </citation>
    <scope>NUCLEOTIDE SEQUENCE [LARGE SCALE GENOMIC DNA]</scope>
    <source>
        <strain evidence="2 3">RS5-5</strain>
    </source>
</reference>
<protein>
    <recommendedName>
        <fullName evidence="4">Lipoprotein</fullName>
    </recommendedName>
</protein>
<proteinExistence type="predicted"/>
<keyword evidence="1" id="KW-0732">Signal</keyword>
<dbReference type="RefSeq" id="WP_257595159.1">
    <property type="nucleotide sequence ID" value="NZ_JANKHH010000003.1"/>
</dbReference>
<organism evidence="2 3">
    <name type="scientific">Parerythrobacter lacustris</name>
    <dbReference type="NCBI Taxonomy" id="2969984"/>
    <lineage>
        <taxon>Bacteria</taxon>
        <taxon>Pseudomonadati</taxon>
        <taxon>Pseudomonadota</taxon>
        <taxon>Alphaproteobacteria</taxon>
        <taxon>Sphingomonadales</taxon>
        <taxon>Erythrobacteraceae</taxon>
        <taxon>Parerythrobacter</taxon>
    </lineage>
</organism>
<evidence type="ECO:0000313" key="2">
    <source>
        <dbReference type="EMBL" id="MCR2833390.1"/>
    </source>
</evidence>
<evidence type="ECO:0000313" key="3">
    <source>
        <dbReference type="Proteomes" id="UP001206067"/>
    </source>
</evidence>